<sequence>MGNGKLFSLLFGLIIPFIRSTSLKLPLVLNTWSGEGFELATSNGFATLIRTNDRLLGLREGLSTCEREQCDGTVGFGGSPDESGETTLDALILDGVGQRMGAVGGMKRIKDAAKVAFSVMEYTKHSMLIGEGATAFAKGLGFKEENLGTEKSKRMNKEWKVNNCQPNFWQNVDPNPKEVCGPYKPTTLKEYKSSAAFDSNNHDTIGMIVIDSDQNIAAGTSTNGARNKIAGRVGDSPIPGAGAYVSNDVGAAVATGDGDIMMRFLPSVITVESMRNGLSPKSSAKVAIDRIQAIYGNFFGAVVAANKNGVFGAACSGMDTFHYSVRSADMKEVVVYSVECSKV</sequence>
<evidence type="ECO:0000313" key="2">
    <source>
        <dbReference type="WBParaSite" id="RSKR_0000599300.1"/>
    </source>
</evidence>
<dbReference type="WBParaSite" id="RSKR_0000599300.1">
    <property type="protein sequence ID" value="RSKR_0000599300.1"/>
    <property type="gene ID" value="RSKR_0000599300"/>
</dbReference>
<proteinExistence type="predicted"/>
<name>A0AC35U006_9BILA</name>
<accession>A0AC35U006</accession>
<organism evidence="1 2">
    <name type="scientific">Rhabditophanes sp. KR3021</name>
    <dbReference type="NCBI Taxonomy" id="114890"/>
    <lineage>
        <taxon>Eukaryota</taxon>
        <taxon>Metazoa</taxon>
        <taxon>Ecdysozoa</taxon>
        <taxon>Nematoda</taxon>
        <taxon>Chromadorea</taxon>
        <taxon>Rhabditida</taxon>
        <taxon>Tylenchina</taxon>
        <taxon>Panagrolaimomorpha</taxon>
        <taxon>Strongyloidoidea</taxon>
        <taxon>Alloionematidae</taxon>
        <taxon>Rhabditophanes</taxon>
    </lineage>
</organism>
<evidence type="ECO:0000313" key="1">
    <source>
        <dbReference type="Proteomes" id="UP000095286"/>
    </source>
</evidence>
<reference evidence="2" key="1">
    <citation type="submission" date="2016-11" db="UniProtKB">
        <authorList>
            <consortium name="WormBaseParasite"/>
        </authorList>
    </citation>
    <scope>IDENTIFICATION</scope>
    <source>
        <strain evidence="2">KR3021</strain>
    </source>
</reference>
<protein>
    <submittedName>
        <fullName evidence="2">N(4)-(Beta-N-acetylglucosaminyl)-L-asparaginase</fullName>
    </submittedName>
</protein>
<dbReference type="Proteomes" id="UP000095286">
    <property type="component" value="Unplaced"/>
</dbReference>